<reference evidence="2" key="1">
    <citation type="submission" date="2022-12" db="EMBL/GenBank/DDBJ databases">
        <authorList>
            <person name="Webb A."/>
        </authorList>
    </citation>
    <scope>NUCLEOTIDE SEQUENCE</scope>
    <source>
        <strain evidence="2">Hp1</strain>
    </source>
</reference>
<dbReference type="EMBL" id="CANTFL010001148">
    <property type="protein sequence ID" value="CAI5732179.1"/>
    <property type="molecule type" value="Genomic_DNA"/>
</dbReference>
<evidence type="ECO:0000313" key="3">
    <source>
        <dbReference type="Proteomes" id="UP001162031"/>
    </source>
</evidence>
<evidence type="ECO:0008006" key="4">
    <source>
        <dbReference type="Google" id="ProtNLM"/>
    </source>
</evidence>
<gene>
    <name evidence="2" type="ORF">HBR001_LOCUS5435</name>
</gene>
<keyword evidence="3" id="KW-1185">Reference proteome</keyword>
<sequence>MRLHTFTLVVFTAVLAHSATFWKTSNSTKTEGAPSASLRSSDACCDDVPVEQGLGPHETTAGEERTPELHILSKINEEVAHFVELVYAHECKTMPAVEHLPVYGQRVFDENAVKYSIRFNVGHMTPTKLLENAKLLTIGLRMMPEDGPGLIAKARQSFLAHQVIIGVEAHQFLAYQAELTADTHNNLLGRQAELTAKADQFFLAHQAKTTAEAGQLFLAHQAKMTEEAYKFVLAHEAKMTAEARQYFLAYQAEMTADARQYFLVDLAEMTAKADQIYLAQQAELGEEAILRYEMDPSAYFNIMFQKAKADALKRADGRNRSPITSLDLGSLDKYMQKYNTIHGCDLTLRKVMSRCICDDAEFASILSIMSLNQKNKKYVATVRLEPIFADSKTVGEAAVKLGIPPGTTEVLDNKNVDLFVRFTAIFAREHAGQHSVIVKQLTDMFGGRQAALLVYKMNWKWKASYAALKEALYKYLEEKGTTLDMLRDEIMRAREKRGGSPRKIW</sequence>
<proteinExistence type="predicted"/>
<dbReference type="AlphaFoldDB" id="A0AAV0U5Y1"/>
<feature type="signal peptide" evidence="1">
    <location>
        <begin position="1"/>
        <end position="18"/>
    </location>
</feature>
<evidence type="ECO:0000313" key="2">
    <source>
        <dbReference type="EMBL" id="CAI5732179.1"/>
    </source>
</evidence>
<name>A0AAV0U5Y1_HYABA</name>
<comment type="caution">
    <text evidence="2">The sequence shown here is derived from an EMBL/GenBank/DDBJ whole genome shotgun (WGS) entry which is preliminary data.</text>
</comment>
<evidence type="ECO:0000256" key="1">
    <source>
        <dbReference type="SAM" id="SignalP"/>
    </source>
</evidence>
<protein>
    <recommendedName>
        <fullName evidence="4">RxLR effector candidate protein</fullName>
    </recommendedName>
</protein>
<keyword evidence="1" id="KW-0732">Signal</keyword>
<organism evidence="2 3">
    <name type="scientific">Hyaloperonospora brassicae</name>
    <name type="common">Brassica downy mildew</name>
    <name type="synonym">Peronospora brassicae</name>
    <dbReference type="NCBI Taxonomy" id="162125"/>
    <lineage>
        <taxon>Eukaryota</taxon>
        <taxon>Sar</taxon>
        <taxon>Stramenopiles</taxon>
        <taxon>Oomycota</taxon>
        <taxon>Peronosporomycetes</taxon>
        <taxon>Peronosporales</taxon>
        <taxon>Peronosporaceae</taxon>
        <taxon>Hyaloperonospora</taxon>
    </lineage>
</organism>
<accession>A0AAV0U5Y1</accession>
<dbReference type="Proteomes" id="UP001162031">
    <property type="component" value="Unassembled WGS sequence"/>
</dbReference>
<feature type="chain" id="PRO_5043606205" description="RxLR effector candidate protein" evidence="1">
    <location>
        <begin position="19"/>
        <end position="505"/>
    </location>
</feature>